<dbReference type="SUPFAM" id="SSF48452">
    <property type="entry name" value="TPR-like"/>
    <property type="match status" value="1"/>
</dbReference>
<dbReference type="InterPro" id="IPR029787">
    <property type="entry name" value="Nucleotide_cyclase"/>
</dbReference>
<organism evidence="3 4">
    <name type="scientific">Roseburia faecis</name>
    <dbReference type="NCBI Taxonomy" id="301302"/>
    <lineage>
        <taxon>Bacteria</taxon>
        <taxon>Bacillati</taxon>
        <taxon>Bacillota</taxon>
        <taxon>Clostridia</taxon>
        <taxon>Lachnospirales</taxon>
        <taxon>Lachnospiraceae</taxon>
        <taxon>Roseburia</taxon>
    </lineage>
</organism>
<gene>
    <name evidence="3" type="ORF">M72_11091</name>
</gene>
<keyword evidence="4" id="KW-1185">Reference proteome</keyword>
<dbReference type="GO" id="GO:0052621">
    <property type="term" value="F:diguanylate cyclase activity"/>
    <property type="evidence" value="ECO:0007669"/>
    <property type="project" value="TreeGrafter"/>
</dbReference>
<dbReference type="Gene3D" id="3.30.70.270">
    <property type="match status" value="1"/>
</dbReference>
<dbReference type="AlphaFoldDB" id="A0A0M6WU25"/>
<dbReference type="OrthoDB" id="9805474at2"/>
<dbReference type="Gene3D" id="1.25.40.10">
    <property type="entry name" value="Tetratricopeptide repeat domain"/>
    <property type="match status" value="1"/>
</dbReference>
<evidence type="ECO:0000313" key="3">
    <source>
        <dbReference type="EMBL" id="CRL40938.1"/>
    </source>
</evidence>
<feature type="coiled-coil region" evidence="1">
    <location>
        <begin position="337"/>
        <end position="364"/>
    </location>
</feature>
<dbReference type="NCBIfam" id="TIGR00254">
    <property type="entry name" value="GGDEF"/>
    <property type="match status" value="1"/>
</dbReference>
<dbReference type="Pfam" id="PF00990">
    <property type="entry name" value="GGDEF"/>
    <property type="match status" value="1"/>
</dbReference>
<dbReference type="InterPro" id="IPR050469">
    <property type="entry name" value="Diguanylate_Cyclase"/>
</dbReference>
<name>A0A0M6WU25_9FIRM</name>
<dbReference type="GO" id="GO:1902201">
    <property type="term" value="P:negative regulation of bacterial-type flagellum-dependent cell motility"/>
    <property type="evidence" value="ECO:0007669"/>
    <property type="project" value="TreeGrafter"/>
</dbReference>
<dbReference type="InterPro" id="IPR011990">
    <property type="entry name" value="TPR-like_helical_dom_sf"/>
</dbReference>
<protein>
    <submittedName>
        <fullName evidence="3">Putative regulatory components of sensory transduction system</fullName>
    </submittedName>
</protein>
<proteinExistence type="predicted"/>
<evidence type="ECO:0000256" key="1">
    <source>
        <dbReference type="SAM" id="Coils"/>
    </source>
</evidence>
<dbReference type="GO" id="GO:0005886">
    <property type="term" value="C:plasma membrane"/>
    <property type="evidence" value="ECO:0007669"/>
    <property type="project" value="TreeGrafter"/>
</dbReference>
<dbReference type="SUPFAM" id="SSF55073">
    <property type="entry name" value="Nucleotide cyclase"/>
    <property type="match status" value="1"/>
</dbReference>
<dbReference type="PROSITE" id="PS50887">
    <property type="entry name" value="GGDEF"/>
    <property type="match status" value="1"/>
</dbReference>
<dbReference type="SMART" id="SM00267">
    <property type="entry name" value="GGDEF"/>
    <property type="match status" value="1"/>
</dbReference>
<dbReference type="InterPro" id="IPR000160">
    <property type="entry name" value="GGDEF_dom"/>
</dbReference>
<feature type="domain" description="GGDEF" evidence="2">
    <location>
        <begin position="395"/>
        <end position="532"/>
    </location>
</feature>
<sequence length="544" mass="64024">MEFNQYNTTVQQWIHTVLENRETNADVVLECCRDIIAYGRKTDDPKLMGFGFFYGGEIYYELNDGAHFFHMMTEALTYLDRAEEWELVVRCYNFLGIASMSRGNPSLALDYYMNGLKDSDTYDLPMQKIMILINMGLLYLECGHYVDSENSFLEAYQILQTKQKDEKYNFYMYAFYGNMAECLILQDRLQEAKPYLEYLHKDGWEQVALTDRLFIDIVDVIYYHKMGDVQKRNESIQMIHQNLPDNLTVLDFFSDYYRCCLVLLETDQDESFWRIIEVIEPQVVNFKIINLQLKVLSLKMKFYRKHNQNAEYLQAAGLYYELSERNEAVTRNMLSSMITLRKNLENMRKARMKAERKNLVLQERSEQDPLTRMANRFRLNDYAEEVFAYSQENDIPVAMEILDIDYFKEYNDNYGHQEGDRCLVSIANTIRNLVEEAEGFCARYGGDEFVIIYANVTREQAVSFAEELRRRVLALEIEHRFSKALPVVTISQGICWGIPRKGNRSWDFLHAADNMLYRVKKFSRNNYCVGGLDETEDVTMGTAL</sequence>
<accession>A0A0M6WU25</accession>
<dbReference type="RefSeq" id="WP_022046850.1">
    <property type="nucleotide sequence ID" value="NZ_CP173697.1"/>
</dbReference>
<dbReference type="Proteomes" id="UP000049979">
    <property type="component" value="Unassembled WGS sequence"/>
</dbReference>
<dbReference type="FunFam" id="3.30.70.270:FF:000001">
    <property type="entry name" value="Diguanylate cyclase domain protein"/>
    <property type="match status" value="1"/>
</dbReference>
<dbReference type="GO" id="GO:0043709">
    <property type="term" value="P:cell adhesion involved in single-species biofilm formation"/>
    <property type="evidence" value="ECO:0007669"/>
    <property type="project" value="TreeGrafter"/>
</dbReference>
<dbReference type="PANTHER" id="PTHR45138:SF9">
    <property type="entry name" value="DIGUANYLATE CYCLASE DGCM-RELATED"/>
    <property type="match status" value="1"/>
</dbReference>
<dbReference type="STRING" id="301302.ERS852420_01688"/>
<evidence type="ECO:0000313" key="4">
    <source>
        <dbReference type="Proteomes" id="UP000049979"/>
    </source>
</evidence>
<keyword evidence="1" id="KW-0175">Coiled coil</keyword>
<reference evidence="4" key="1">
    <citation type="submission" date="2015-05" db="EMBL/GenBank/DDBJ databases">
        <authorList>
            <consortium name="Pathogen Informatics"/>
        </authorList>
    </citation>
    <scope>NUCLEOTIDE SEQUENCE [LARGE SCALE GENOMIC DNA]</scope>
    <source>
        <strain evidence="4">M72</strain>
    </source>
</reference>
<evidence type="ECO:0000259" key="2">
    <source>
        <dbReference type="PROSITE" id="PS50887"/>
    </source>
</evidence>
<dbReference type="CDD" id="cd01949">
    <property type="entry name" value="GGDEF"/>
    <property type="match status" value="1"/>
</dbReference>
<dbReference type="EMBL" id="CVRR01000037">
    <property type="protein sequence ID" value="CRL40938.1"/>
    <property type="molecule type" value="Genomic_DNA"/>
</dbReference>
<dbReference type="InterPro" id="IPR043128">
    <property type="entry name" value="Rev_trsase/Diguanyl_cyclase"/>
</dbReference>
<dbReference type="PANTHER" id="PTHR45138">
    <property type="entry name" value="REGULATORY COMPONENTS OF SENSORY TRANSDUCTION SYSTEM"/>
    <property type="match status" value="1"/>
</dbReference>